<accession>A0A1H5SER4</accession>
<reference evidence="3" key="1">
    <citation type="submission" date="2016-10" db="EMBL/GenBank/DDBJ databases">
        <authorList>
            <person name="Varghese N."/>
            <person name="Submissions S."/>
        </authorList>
    </citation>
    <scope>NUCLEOTIDE SEQUENCE [LARGE SCALE GENOMIC DNA]</scope>
    <source>
        <strain evidence="3">DSM 43163</strain>
    </source>
</reference>
<protein>
    <submittedName>
        <fullName evidence="2">Uncharacterized protein</fullName>
    </submittedName>
</protein>
<proteinExistence type="predicted"/>
<dbReference type="RefSeq" id="WP_103935653.1">
    <property type="nucleotide sequence ID" value="NZ_FNVO01000001.1"/>
</dbReference>
<evidence type="ECO:0000256" key="1">
    <source>
        <dbReference type="SAM" id="Phobius"/>
    </source>
</evidence>
<dbReference type="Pfam" id="PF19545">
    <property type="entry name" value="DUF6069"/>
    <property type="match status" value="1"/>
</dbReference>
<feature type="transmembrane region" description="Helical" evidence="1">
    <location>
        <begin position="90"/>
        <end position="112"/>
    </location>
</feature>
<gene>
    <name evidence="2" type="ORF">SAMN04489712_101179</name>
</gene>
<sequence>MAVSATPVPTAPAAWRRRAQGVAVLGATLAAVVVWLVAAPLFGQDLVVQQPGREAIEVGFGAVVTFSLVPSLAGWALLFLLERLTARARVIWTVIASAVLVLSFGPVLGVEAAGTTKLTLALLHLAVGAVLIPIFWRTARTPER</sequence>
<dbReference type="InterPro" id="IPR045713">
    <property type="entry name" value="DUF6069"/>
</dbReference>
<keyword evidence="1" id="KW-0812">Transmembrane</keyword>
<evidence type="ECO:0000313" key="2">
    <source>
        <dbReference type="EMBL" id="SEF49069.1"/>
    </source>
</evidence>
<keyword evidence="3" id="KW-1185">Reference proteome</keyword>
<feature type="transmembrane region" description="Helical" evidence="1">
    <location>
        <begin position="55"/>
        <end position="78"/>
    </location>
</feature>
<evidence type="ECO:0000313" key="3">
    <source>
        <dbReference type="Proteomes" id="UP000236723"/>
    </source>
</evidence>
<keyword evidence="1" id="KW-1133">Transmembrane helix</keyword>
<feature type="transmembrane region" description="Helical" evidence="1">
    <location>
        <begin position="118"/>
        <end position="136"/>
    </location>
</feature>
<organism evidence="2 3">
    <name type="scientific">Thermomonospora echinospora</name>
    <dbReference type="NCBI Taxonomy" id="1992"/>
    <lineage>
        <taxon>Bacteria</taxon>
        <taxon>Bacillati</taxon>
        <taxon>Actinomycetota</taxon>
        <taxon>Actinomycetes</taxon>
        <taxon>Streptosporangiales</taxon>
        <taxon>Thermomonosporaceae</taxon>
        <taxon>Thermomonospora</taxon>
    </lineage>
</organism>
<dbReference type="AlphaFoldDB" id="A0A1H5SER4"/>
<dbReference type="Proteomes" id="UP000236723">
    <property type="component" value="Unassembled WGS sequence"/>
</dbReference>
<keyword evidence="1" id="KW-0472">Membrane</keyword>
<feature type="transmembrane region" description="Helical" evidence="1">
    <location>
        <begin position="21"/>
        <end position="43"/>
    </location>
</feature>
<dbReference type="OrthoDB" id="3482556at2"/>
<name>A0A1H5SER4_9ACTN</name>
<dbReference type="EMBL" id="FNVO01000001">
    <property type="protein sequence ID" value="SEF49069.1"/>
    <property type="molecule type" value="Genomic_DNA"/>
</dbReference>